<keyword evidence="1" id="KW-0808">Transferase</keyword>
<dbReference type="SUPFAM" id="SSF81301">
    <property type="entry name" value="Nucleotidyltransferase"/>
    <property type="match status" value="1"/>
</dbReference>
<organism evidence="4 5">
    <name type="scientific">Bacillus daqingensis</name>
    <dbReference type="NCBI Taxonomy" id="872396"/>
    <lineage>
        <taxon>Bacteria</taxon>
        <taxon>Bacillati</taxon>
        <taxon>Bacillota</taxon>
        <taxon>Bacilli</taxon>
        <taxon>Bacillales</taxon>
        <taxon>Bacillaceae</taxon>
        <taxon>Bacillus</taxon>
    </lineage>
</organism>
<name>A0ABV9NZ77_9BACI</name>
<evidence type="ECO:0000259" key="2">
    <source>
        <dbReference type="Pfam" id="PF01909"/>
    </source>
</evidence>
<evidence type="ECO:0000256" key="1">
    <source>
        <dbReference type="ARBA" id="ARBA00022679"/>
    </source>
</evidence>
<dbReference type="InterPro" id="IPR002934">
    <property type="entry name" value="Polymerase_NTP_transf_dom"/>
</dbReference>
<dbReference type="GO" id="GO:0016779">
    <property type="term" value="F:nucleotidyltransferase activity"/>
    <property type="evidence" value="ECO:0007669"/>
    <property type="project" value="UniProtKB-KW"/>
</dbReference>
<dbReference type="EMBL" id="JBHSGK010000013">
    <property type="protein sequence ID" value="MFC4737164.1"/>
    <property type="molecule type" value="Genomic_DNA"/>
</dbReference>
<evidence type="ECO:0000313" key="4">
    <source>
        <dbReference type="EMBL" id="MFC4737164.1"/>
    </source>
</evidence>
<feature type="domain" description="Polymerase nucleotidyl transferase" evidence="2">
    <location>
        <begin position="19"/>
        <end position="69"/>
    </location>
</feature>
<keyword evidence="5" id="KW-1185">Reference proteome</keyword>
<reference evidence="5" key="1">
    <citation type="journal article" date="2019" name="Int. J. Syst. Evol. Microbiol.">
        <title>The Global Catalogue of Microorganisms (GCM) 10K type strain sequencing project: providing services to taxonomists for standard genome sequencing and annotation.</title>
        <authorList>
            <consortium name="The Broad Institute Genomics Platform"/>
            <consortium name="The Broad Institute Genome Sequencing Center for Infectious Disease"/>
            <person name="Wu L."/>
            <person name="Ma J."/>
        </authorList>
    </citation>
    <scope>NUCLEOTIDE SEQUENCE [LARGE SCALE GENOMIC DNA]</scope>
    <source>
        <strain evidence="5">JCM 12165</strain>
    </source>
</reference>
<feature type="domain" description="Adenylyltransferase AadA C-terminal" evidence="3">
    <location>
        <begin position="158"/>
        <end position="230"/>
    </location>
</feature>
<dbReference type="CDD" id="cd05403">
    <property type="entry name" value="NT_KNTase_like"/>
    <property type="match status" value="1"/>
</dbReference>
<dbReference type="Pfam" id="PF13427">
    <property type="entry name" value="AadA_C"/>
    <property type="match status" value="1"/>
</dbReference>
<dbReference type="Proteomes" id="UP001595896">
    <property type="component" value="Unassembled WGS sequence"/>
</dbReference>
<evidence type="ECO:0000259" key="3">
    <source>
        <dbReference type="Pfam" id="PF13427"/>
    </source>
</evidence>
<protein>
    <submittedName>
        <fullName evidence="4">Aminoglycoside adenylyltransferase domain-containing protein</fullName>
    </submittedName>
</protein>
<dbReference type="InterPro" id="IPR043519">
    <property type="entry name" value="NT_sf"/>
</dbReference>
<evidence type="ECO:0000313" key="5">
    <source>
        <dbReference type="Proteomes" id="UP001595896"/>
    </source>
</evidence>
<dbReference type="Pfam" id="PF01909">
    <property type="entry name" value="NTP_transf_2"/>
    <property type="match status" value="1"/>
</dbReference>
<proteinExistence type="predicted"/>
<keyword evidence="4" id="KW-0548">Nucleotidyltransferase</keyword>
<comment type="caution">
    <text evidence="4">The sequence shown here is derived from an EMBL/GenBank/DDBJ whole genome shotgun (WGS) entry which is preliminary data.</text>
</comment>
<dbReference type="Gene3D" id="3.30.460.10">
    <property type="entry name" value="Beta Polymerase, domain 2"/>
    <property type="match status" value="1"/>
</dbReference>
<dbReference type="InterPro" id="IPR025184">
    <property type="entry name" value="AadA_C"/>
</dbReference>
<gene>
    <name evidence="4" type="ORF">ACFO4L_11245</name>
</gene>
<accession>A0ABV9NZ77</accession>
<sequence length="279" mass="32304">MSSFTNGLTANQHAYCQIQTLRNELLSLFGSSYVGIYLHGSLATSSFVPNRSDVDVIIVVNRPLIFNEKKMAASILLAISLNPYPIELHVVCLDKLRNWHSSGPFEFHYSEHWRFSYEMNATLTLTQAMPKEDSDLTSHIKLLHVQGISIDGPPIARIFPDISDEEFLKIVQQEYQMCLTTMFEQPDYCILTIIRFWVFMIDRSLITKQEAVQAGKRFLPEVYHKLLDASFYDANHTFTDEDLQAFLQYVENHIPFKKINKSVGRELHDIVYRIAERVY</sequence>
<dbReference type="RefSeq" id="WP_377909769.1">
    <property type="nucleotide sequence ID" value="NZ_JBHSGK010000013.1"/>
</dbReference>